<feature type="region of interest" description="Disordered" evidence="1">
    <location>
        <begin position="1"/>
        <end position="52"/>
    </location>
</feature>
<evidence type="ECO:0000313" key="3">
    <source>
        <dbReference type="Proteomes" id="UP000027222"/>
    </source>
</evidence>
<dbReference type="OrthoDB" id="10520690at2759"/>
<dbReference type="HOGENOM" id="CLU_933969_0_0_1"/>
<accession>A0A067SH82</accession>
<organism evidence="2 3">
    <name type="scientific">Galerina marginata (strain CBS 339.88)</name>
    <dbReference type="NCBI Taxonomy" id="685588"/>
    <lineage>
        <taxon>Eukaryota</taxon>
        <taxon>Fungi</taxon>
        <taxon>Dikarya</taxon>
        <taxon>Basidiomycota</taxon>
        <taxon>Agaricomycotina</taxon>
        <taxon>Agaricomycetes</taxon>
        <taxon>Agaricomycetidae</taxon>
        <taxon>Agaricales</taxon>
        <taxon>Agaricineae</taxon>
        <taxon>Strophariaceae</taxon>
        <taxon>Galerina</taxon>
    </lineage>
</organism>
<feature type="compositionally biased region" description="Basic and acidic residues" evidence="1">
    <location>
        <begin position="277"/>
        <end position="287"/>
    </location>
</feature>
<protein>
    <submittedName>
        <fullName evidence="2">Uncharacterized protein</fullName>
    </submittedName>
</protein>
<name>A0A067SH82_GALM3</name>
<evidence type="ECO:0000256" key="1">
    <source>
        <dbReference type="SAM" id="MobiDB-lite"/>
    </source>
</evidence>
<sequence length="298" mass="33798">MSSQSKSKRPLSSPQTSPARKKNRKNAKTQVPTPAPDAAPSGILRTKTIRSEPKNLIKEEEKLYKITGMFKKHAQVIRAPCTREDLAKPQNLQNLEKICHSELGPNKEAQHLSAQFIDKNDKPILFYFGYRITAEDDLPLPEIKLKHQYQNRTKAYFDSVKETKGKNKQELYHVAVQRLVSHMPLHSRNDPTRHEGKNTMDYIPAPSPEPKTEDEDVDEDRFHAIDDYADRYIPPSPPPAKDEDDHTPAIITETAGVIHVVQGWIQQGQKKKGLRVRGVEQSERSEDCGIADELGAKD</sequence>
<reference evidence="3" key="1">
    <citation type="journal article" date="2014" name="Proc. Natl. Acad. Sci. U.S.A.">
        <title>Extensive sampling of basidiomycete genomes demonstrates inadequacy of the white-rot/brown-rot paradigm for wood decay fungi.</title>
        <authorList>
            <person name="Riley R."/>
            <person name="Salamov A.A."/>
            <person name="Brown D.W."/>
            <person name="Nagy L.G."/>
            <person name="Floudas D."/>
            <person name="Held B.W."/>
            <person name="Levasseur A."/>
            <person name="Lombard V."/>
            <person name="Morin E."/>
            <person name="Otillar R."/>
            <person name="Lindquist E.A."/>
            <person name="Sun H."/>
            <person name="LaButti K.M."/>
            <person name="Schmutz J."/>
            <person name="Jabbour D."/>
            <person name="Luo H."/>
            <person name="Baker S.E."/>
            <person name="Pisabarro A.G."/>
            <person name="Walton J.D."/>
            <person name="Blanchette R.A."/>
            <person name="Henrissat B."/>
            <person name="Martin F."/>
            <person name="Cullen D."/>
            <person name="Hibbett D.S."/>
            <person name="Grigoriev I.V."/>
        </authorList>
    </citation>
    <scope>NUCLEOTIDE SEQUENCE [LARGE SCALE GENOMIC DNA]</scope>
    <source>
        <strain evidence="3">CBS 339.88</strain>
    </source>
</reference>
<dbReference type="AlphaFoldDB" id="A0A067SH82"/>
<feature type="compositionally biased region" description="Basic and acidic residues" evidence="1">
    <location>
        <begin position="187"/>
        <end position="198"/>
    </location>
</feature>
<feature type="region of interest" description="Disordered" evidence="1">
    <location>
        <begin position="185"/>
        <end position="217"/>
    </location>
</feature>
<feature type="region of interest" description="Disordered" evidence="1">
    <location>
        <begin position="269"/>
        <end position="298"/>
    </location>
</feature>
<dbReference type="Proteomes" id="UP000027222">
    <property type="component" value="Unassembled WGS sequence"/>
</dbReference>
<dbReference type="EMBL" id="KL142418">
    <property type="protein sequence ID" value="KDR67074.1"/>
    <property type="molecule type" value="Genomic_DNA"/>
</dbReference>
<evidence type="ECO:0000313" key="2">
    <source>
        <dbReference type="EMBL" id="KDR67074.1"/>
    </source>
</evidence>
<gene>
    <name evidence="2" type="ORF">GALMADRAFT_147499</name>
</gene>
<feature type="compositionally biased region" description="Low complexity" evidence="1">
    <location>
        <begin position="1"/>
        <end position="15"/>
    </location>
</feature>
<keyword evidence="3" id="KW-1185">Reference proteome</keyword>
<proteinExistence type="predicted"/>